<comment type="caution">
    <text evidence="2">The sequence shown here is derived from an EMBL/GenBank/DDBJ whole genome shotgun (WGS) entry which is preliminary data.</text>
</comment>
<dbReference type="InterPro" id="IPR029055">
    <property type="entry name" value="Ntn_hydrolases_N"/>
</dbReference>
<dbReference type="InterPro" id="IPR010430">
    <property type="entry name" value="DUF1028"/>
</dbReference>
<gene>
    <name evidence="2" type="ORF">I0Q91_09890</name>
</gene>
<evidence type="ECO:0000259" key="1">
    <source>
        <dbReference type="Pfam" id="PF08823"/>
    </source>
</evidence>
<dbReference type="Pfam" id="PF08823">
    <property type="entry name" value="PG_binding_2"/>
    <property type="match status" value="1"/>
</dbReference>
<name>A0A931AT30_9FIRM</name>
<evidence type="ECO:0000313" key="2">
    <source>
        <dbReference type="EMBL" id="MBF8437391.1"/>
    </source>
</evidence>
<feature type="domain" description="Putative peptidoglycan binding" evidence="1">
    <location>
        <begin position="212"/>
        <end position="284"/>
    </location>
</feature>
<dbReference type="Gene3D" id="3.60.20.10">
    <property type="entry name" value="Glutamine Phosphoribosylpyrophosphate, subunit 1, domain 1"/>
    <property type="match status" value="1"/>
</dbReference>
<dbReference type="SUPFAM" id="SSF56235">
    <property type="entry name" value="N-terminal nucleophile aminohydrolases (Ntn hydrolases)"/>
    <property type="match status" value="1"/>
</dbReference>
<dbReference type="PANTHER" id="PTHR39328">
    <property type="entry name" value="BLL2871 PROTEIN"/>
    <property type="match status" value="1"/>
</dbReference>
<protein>
    <submittedName>
        <fullName evidence="2">DUF1028 domain-containing protein</fullName>
    </submittedName>
</protein>
<sequence>MKTKKTSTFSIIGFDPETEELGVAVQSKFLAAGAIVPYIKAGVGAIATQALANPAYGPDGIELLEKGHSPSEVIEILTEQDDGSRHRQLGIVDIKGRSANFTGDECLDWAGGLTGENFAVQGNILVNKETVEEMAKTFEKTEGRLADRLLKALEAGQAAGGDSRGQQAAALLVYKENGGYGGLTDKYIDLRVDDHPEPIEKLAGLLDLFYLYFLESDVDHVELKGQQLIEVQELLVDFGLYDGPVDGEFNQDFEKALNSFYSRENFEERIPEGRTMPLDILEYLRSRV</sequence>
<evidence type="ECO:0000313" key="3">
    <source>
        <dbReference type="Proteomes" id="UP000621436"/>
    </source>
</evidence>
<reference evidence="2" key="1">
    <citation type="submission" date="2020-11" db="EMBL/GenBank/DDBJ databases">
        <title>Halonatronomonas betainensis gen. nov., sp. nov. a novel haloalkaliphilic representative of the family Halanaerobiacae capable of betaine degradation.</title>
        <authorList>
            <person name="Boltyanskaya Y."/>
            <person name="Kevbrin V."/>
            <person name="Detkova E."/>
            <person name="Grouzdev D.S."/>
            <person name="Koziaeva V."/>
            <person name="Zhilina T."/>
        </authorList>
    </citation>
    <scope>NUCLEOTIDE SEQUENCE</scope>
    <source>
        <strain evidence="2">Z-7014</strain>
    </source>
</reference>
<proteinExistence type="predicted"/>
<dbReference type="Proteomes" id="UP000621436">
    <property type="component" value="Unassembled WGS sequence"/>
</dbReference>
<dbReference type="Pfam" id="PF06267">
    <property type="entry name" value="DUF1028"/>
    <property type="match status" value="1"/>
</dbReference>
<dbReference type="InterPro" id="IPR014927">
    <property type="entry name" value="PG-bd_2"/>
</dbReference>
<organism evidence="2 3">
    <name type="scientific">Halonatronomonas betaini</name>
    <dbReference type="NCBI Taxonomy" id="2778430"/>
    <lineage>
        <taxon>Bacteria</taxon>
        <taxon>Bacillati</taxon>
        <taxon>Bacillota</taxon>
        <taxon>Clostridia</taxon>
        <taxon>Halanaerobiales</taxon>
        <taxon>Halarsenatibacteraceae</taxon>
        <taxon>Halonatronomonas</taxon>
    </lineage>
</organism>
<accession>A0A931AT30</accession>
<dbReference type="PANTHER" id="PTHR39328:SF1">
    <property type="entry name" value="BLL2871 PROTEIN"/>
    <property type="match status" value="1"/>
</dbReference>
<dbReference type="EMBL" id="JADPIE010000005">
    <property type="protein sequence ID" value="MBF8437391.1"/>
    <property type="molecule type" value="Genomic_DNA"/>
</dbReference>
<dbReference type="AlphaFoldDB" id="A0A931AT30"/>
<keyword evidence="3" id="KW-1185">Reference proteome</keyword>
<dbReference type="RefSeq" id="WP_270454365.1">
    <property type="nucleotide sequence ID" value="NZ_JADPIE010000005.1"/>
</dbReference>